<dbReference type="GO" id="GO:0005096">
    <property type="term" value="F:GTPase activator activity"/>
    <property type="evidence" value="ECO:0007669"/>
    <property type="project" value="TreeGrafter"/>
</dbReference>
<protein>
    <recommendedName>
        <fullName evidence="2">Rab-GAP TBC domain-containing protein</fullName>
    </recommendedName>
</protein>
<dbReference type="EMBL" id="RSCD01000004">
    <property type="protein sequence ID" value="RSH93186.1"/>
    <property type="molecule type" value="Genomic_DNA"/>
</dbReference>
<reference evidence="3 4" key="1">
    <citation type="submission" date="2018-11" db="EMBL/GenBank/DDBJ databases">
        <title>Genome sequence of Saitozyma podzolica DSM 27192.</title>
        <authorList>
            <person name="Aliyu H."/>
            <person name="Gorte O."/>
            <person name="Ochsenreither K."/>
        </authorList>
    </citation>
    <scope>NUCLEOTIDE SEQUENCE [LARGE SCALE GENOMIC DNA]</scope>
    <source>
        <strain evidence="3 4">DSM 27192</strain>
    </source>
</reference>
<evidence type="ECO:0000256" key="1">
    <source>
        <dbReference type="SAM" id="MobiDB-lite"/>
    </source>
</evidence>
<dbReference type="InterPro" id="IPR035969">
    <property type="entry name" value="Rab-GAP_TBC_sf"/>
</dbReference>
<feature type="compositionally biased region" description="Low complexity" evidence="1">
    <location>
        <begin position="95"/>
        <end position="134"/>
    </location>
</feature>
<feature type="compositionally biased region" description="Low complexity" evidence="1">
    <location>
        <begin position="62"/>
        <end position="86"/>
    </location>
</feature>
<dbReference type="PANTHER" id="PTHR47219">
    <property type="entry name" value="RAB GTPASE-ACTIVATING PROTEIN 1-LIKE"/>
    <property type="match status" value="1"/>
</dbReference>
<dbReference type="Gene3D" id="1.10.8.270">
    <property type="entry name" value="putative rabgap domain of human tbc1 domain family member 14 like domains"/>
    <property type="match status" value="1"/>
</dbReference>
<dbReference type="SUPFAM" id="SSF47923">
    <property type="entry name" value="Ypt/Rab-GAP domain of gyp1p"/>
    <property type="match status" value="2"/>
</dbReference>
<feature type="compositionally biased region" description="Pro residues" evidence="1">
    <location>
        <begin position="272"/>
        <end position="284"/>
    </location>
</feature>
<dbReference type="STRING" id="1890683.A0A427YQ66"/>
<dbReference type="InterPro" id="IPR050302">
    <property type="entry name" value="Rab_GAP_TBC_domain"/>
</dbReference>
<evidence type="ECO:0000313" key="4">
    <source>
        <dbReference type="Proteomes" id="UP000279259"/>
    </source>
</evidence>
<feature type="compositionally biased region" description="Low complexity" evidence="1">
    <location>
        <begin position="218"/>
        <end position="236"/>
    </location>
</feature>
<feature type="compositionally biased region" description="Pro residues" evidence="1">
    <location>
        <begin position="180"/>
        <end position="197"/>
    </location>
</feature>
<organism evidence="3 4">
    <name type="scientific">Saitozyma podzolica</name>
    <dbReference type="NCBI Taxonomy" id="1890683"/>
    <lineage>
        <taxon>Eukaryota</taxon>
        <taxon>Fungi</taxon>
        <taxon>Dikarya</taxon>
        <taxon>Basidiomycota</taxon>
        <taxon>Agaricomycotina</taxon>
        <taxon>Tremellomycetes</taxon>
        <taxon>Tremellales</taxon>
        <taxon>Trimorphomycetaceae</taxon>
        <taxon>Saitozyma</taxon>
    </lineage>
</organism>
<comment type="caution">
    <text evidence="3">The sequence shown here is derived from an EMBL/GenBank/DDBJ whole genome shotgun (WGS) entry which is preliminary data.</text>
</comment>
<evidence type="ECO:0000313" key="3">
    <source>
        <dbReference type="EMBL" id="RSH93186.1"/>
    </source>
</evidence>
<dbReference type="InterPro" id="IPR000195">
    <property type="entry name" value="Rab-GAP-TBC_dom"/>
</dbReference>
<keyword evidence="4" id="KW-1185">Reference proteome</keyword>
<feature type="region of interest" description="Disordered" evidence="1">
    <location>
        <begin position="352"/>
        <end position="374"/>
    </location>
</feature>
<dbReference type="Pfam" id="PF00566">
    <property type="entry name" value="RabGAP-TBC"/>
    <property type="match status" value="1"/>
</dbReference>
<evidence type="ECO:0000259" key="2">
    <source>
        <dbReference type="PROSITE" id="PS50086"/>
    </source>
</evidence>
<dbReference type="SMART" id="SM00164">
    <property type="entry name" value="TBC"/>
    <property type="match status" value="1"/>
</dbReference>
<dbReference type="OrthoDB" id="289721at2759"/>
<name>A0A427YQ66_9TREE</name>
<dbReference type="PANTHER" id="PTHR47219:SF15">
    <property type="entry name" value="TBC1 DOMAIN FAMILY MEMBER 12 ISOFORM X1"/>
    <property type="match status" value="1"/>
</dbReference>
<dbReference type="PROSITE" id="PS50086">
    <property type="entry name" value="TBC_RABGAP"/>
    <property type="match status" value="1"/>
</dbReference>
<dbReference type="Gene3D" id="1.10.10.750">
    <property type="entry name" value="Ypt/Rab-GAP domain of gyp1p, domain 1"/>
    <property type="match status" value="1"/>
</dbReference>
<dbReference type="AlphaFoldDB" id="A0A427YQ66"/>
<gene>
    <name evidence="3" type="ORF">EHS25_007539</name>
</gene>
<proteinExistence type="predicted"/>
<accession>A0A427YQ66</accession>
<dbReference type="Gene3D" id="1.10.472.80">
    <property type="entry name" value="Ypt/Rab-GAP domain of gyp1p, domain 3"/>
    <property type="match status" value="1"/>
</dbReference>
<dbReference type="Proteomes" id="UP000279259">
    <property type="component" value="Unassembled WGS sequence"/>
</dbReference>
<sequence>MSRPSPEPYTNTGDLGEHEDDVEVDLSSAPPSPFVGDAPAAPTVITAAASAHPPAPAPTSPLSPRRLTPSRPSSRPSSPRSTSPSPYNIPLPADSLNPSSQVSASASRNSLASPPRSPIRSPRSLSPHSIRSARSPPPPPIFLAKPSLPRGVSLFQDASGPDSSADQSQSTPFESIPITETPPPQSIGPSTPASPPTPRREKRSSWTNLGVSRNGDAHSQSHSQSHSNSHSRSSLSVNGESRRSSAAPEAHSDGQPSNGNGSDSAPRLHAPPAHPHPYPVPSPSSPEVGTKRLSIASTSSQPPVPPPHHLGALGVKGVSAFEKVLSHTRPSYLPPKDKVEDETHLHQWEEMMSHSRVAEKERKKSADAGKVEKEKRIAAATPRWDGLLSGQGGQRFSTENVMNDEGLRRMWFEGPPGYLRGKAWSLAIGNELAMSKDAYKFYVTRAKKAVDSGRFPQDTLDRMDKEMDETLPTLKLFGPSGPMREDLKEILCAWVVYRSDSALGYASYISHLAAMFLLVSPASQAFISLCNLLHRPCLRAFFTDTKDEIDAYYRVFENLQADTFPKIYANCKNLGLRLPESYFRSLLVEQVPFEACCRLWDQIVLEGDGYIFRAALAIFGFLEPRLHFPDKEEIESVLEGRNRATLAITEREKERAKLRGEAYSEALDGKLSVFGLNEHALFAWLEKDGWKESRFERLVTREMPD</sequence>
<feature type="domain" description="Rab-GAP TBC" evidence="2">
    <location>
        <begin position="414"/>
        <end position="607"/>
    </location>
</feature>
<feature type="compositionally biased region" description="Polar residues" evidence="1">
    <location>
        <begin position="254"/>
        <end position="263"/>
    </location>
</feature>
<feature type="compositionally biased region" description="Low complexity" evidence="1">
    <location>
        <begin position="38"/>
        <end position="52"/>
    </location>
</feature>
<feature type="region of interest" description="Disordered" evidence="1">
    <location>
        <begin position="1"/>
        <end position="311"/>
    </location>
</feature>
<dbReference type="GO" id="GO:0031267">
    <property type="term" value="F:small GTPase binding"/>
    <property type="evidence" value="ECO:0007669"/>
    <property type="project" value="TreeGrafter"/>
</dbReference>
<feature type="compositionally biased region" description="Polar residues" evidence="1">
    <location>
        <begin position="161"/>
        <end position="173"/>
    </location>
</feature>